<keyword evidence="5" id="KW-1185">Reference proteome</keyword>
<proteinExistence type="predicted"/>
<dbReference type="Pfam" id="PF14021">
    <property type="entry name" value="TNT"/>
    <property type="match status" value="1"/>
</dbReference>
<sequence>MKMFASLLLVASALGSVAAHCNCTGTVNGGSDSSAYICNDSRLGPQVLPHNLPLGSFLSSYDRFGGLTPGEFLKKWTDGKGNFVYPPQNGFQLDVNGNAINGTMHLEVGTLVDRFGSEYGSFISAASAPYSQRALPPSNLDTNPSAPDFPYNYHIYRVLKSFPVVGGPIAPWFGQPGLGAQFYTGGLGNIMALIQGGYLKKEDPAVLIAGRKDGIVPVLSPDEQEEHATKATKTADQRTQDANLQT</sequence>
<protein>
    <recommendedName>
        <fullName evidence="3">TNT domain-containing protein</fullName>
    </recommendedName>
</protein>
<gene>
    <name evidence="4" type="ORF">PT974_05215</name>
</gene>
<feature type="chain" id="PRO_5045947764" description="TNT domain-containing protein" evidence="2">
    <location>
        <begin position="20"/>
        <end position="246"/>
    </location>
</feature>
<feature type="compositionally biased region" description="Basic and acidic residues" evidence="1">
    <location>
        <begin position="226"/>
        <end position="239"/>
    </location>
</feature>
<evidence type="ECO:0000313" key="5">
    <source>
        <dbReference type="Proteomes" id="UP001338125"/>
    </source>
</evidence>
<keyword evidence="2" id="KW-0732">Signal</keyword>
<reference evidence="4 5" key="1">
    <citation type="submission" date="2024-01" db="EMBL/GenBank/DDBJ databases">
        <title>Complete genome of Cladobotryum mycophilum ATHUM6906.</title>
        <authorList>
            <person name="Christinaki A.C."/>
            <person name="Myridakis A.I."/>
            <person name="Kouvelis V.N."/>
        </authorList>
    </citation>
    <scope>NUCLEOTIDE SEQUENCE [LARGE SCALE GENOMIC DNA]</scope>
    <source>
        <strain evidence="4 5">ATHUM6906</strain>
    </source>
</reference>
<evidence type="ECO:0000259" key="3">
    <source>
        <dbReference type="Pfam" id="PF14021"/>
    </source>
</evidence>
<dbReference type="InterPro" id="IPR025331">
    <property type="entry name" value="TNT"/>
</dbReference>
<comment type="caution">
    <text evidence="4">The sequence shown here is derived from an EMBL/GenBank/DDBJ whole genome shotgun (WGS) entry which is preliminary data.</text>
</comment>
<dbReference type="PANTHER" id="PTHR42059:SF1">
    <property type="entry name" value="TNT DOMAIN-CONTAINING PROTEIN"/>
    <property type="match status" value="1"/>
</dbReference>
<organism evidence="4 5">
    <name type="scientific">Cladobotryum mycophilum</name>
    <dbReference type="NCBI Taxonomy" id="491253"/>
    <lineage>
        <taxon>Eukaryota</taxon>
        <taxon>Fungi</taxon>
        <taxon>Dikarya</taxon>
        <taxon>Ascomycota</taxon>
        <taxon>Pezizomycotina</taxon>
        <taxon>Sordariomycetes</taxon>
        <taxon>Hypocreomycetidae</taxon>
        <taxon>Hypocreales</taxon>
        <taxon>Hypocreaceae</taxon>
        <taxon>Cladobotryum</taxon>
    </lineage>
</organism>
<feature type="domain" description="TNT" evidence="3">
    <location>
        <begin position="106"/>
        <end position="200"/>
    </location>
</feature>
<accession>A0ABR0SI35</accession>
<feature type="region of interest" description="Disordered" evidence="1">
    <location>
        <begin position="220"/>
        <end position="246"/>
    </location>
</feature>
<dbReference type="PANTHER" id="PTHR42059">
    <property type="entry name" value="TNT DOMAIN-CONTAINING PROTEIN"/>
    <property type="match status" value="1"/>
</dbReference>
<evidence type="ECO:0000313" key="4">
    <source>
        <dbReference type="EMBL" id="KAK5991829.1"/>
    </source>
</evidence>
<feature type="signal peptide" evidence="2">
    <location>
        <begin position="1"/>
        <end position="19"/>
    </location>
</feature>
<name>A0ABR0SI35_9HYPO</name>
<evidence type="ECO:0000256" key="2">
    <source>
        <dbReference type="SAM" id="SignalP"/>
    </source>
</evidence>
<dbReference type="Proteomes" id="UP001338125">
    <property type="component" value="Unassembled WGS sequence"/>
</dbReference>
<evidence type="ECO:0000256" key="1">
    <source>
        <dbReference type="SAM" id="MobiDB-lite"/>
    </source>
</evidence>
<dbReference type="EMBL" id="JAVFKD010000012">
    <property type="protein sequence ID" value="KAK5991829.1"/>
    <property type="molecule type" value="Genomic_DNA"/>
</dbReference>
<dbReference type="InterPro" id="IPR053024">
    <property type="entry name" value="Fungal_surface_NADase"/>
</dbReference>